<accession>A0ACC1XJS0</accession>
<comment type="caution">
    <text evidence="1">The sequence shown here is derived from an EMBL/GenBank/DDBJ whole genome shotgun (WGS) entry which is preliminary data.</text>
</comment>
<organism evidence="1 2">
    <name type="scientific">Melia azedarach</name>
    <name type="common">Chinaberry tree</name>
    <dbReference type="NCBI Taxonomy" id="155640"/>
    <lineage>
        <taxon>Eukaryota</taxon>
        <taxon>Viridiplantae</taxon>
        <taxon>Streptophyta</taxon>
        <taxon>Embryophyta</taxon>
        <taxon>Tracheophyta</taxon>
        <taxon>Spermatophyta</taxon>
        <taxon>Magnoliopsida</taxon>
        <taxon>eudicotyledons</taxon>
        <taxon>Gunneridae</taxon>
        <taxon>Pentapetalae</taxon>
        <taxon>rosids</taxon>
        <taxon>malvids</taxon>
        <taxon>Sapindales</taxon>
        <taxon>Meliaceae</taxon>
        <taxon>Melia</taxon>
    </lineage>
</organism>
<reference evidence="1 2" key="1">
    <citation type="journal article" date="2023" name="Science">
        <title>Complex scaffold remodeling in plant triterpene biosynthesis.</title>
        <authorList>
            <person name="De La Pena R."/>
            <person name="Hodgson H."/>
            <person name="Liu J.C."/>
            <person name="Stephenson M.J."/>
            <person name="Martin A.C."/>
            <person name="Owen C."/>
            <person name="Harkess A."/>
            <person name="Leebens-Mack J."/>
            <person name="Jimenez L.E."/>
            <person name="Osbourn A."/>
            <person name="Sattely E.S."/>
        </authorList>
    </citation>
    <scope>NUCLEOTIDE SEQUENCE [LARGE SCALE GENOMIC DNA]</scope>
    <source>
        <strain evidence="2">cv. JPN11</strain>
        <tissue evidence="1">Leaf</tissue>
    </source>
</reference>
<proteinExistence type="predicted"/>
<name>A0ACC1XJS0_MELAZ</name>
<dbReference type="EMBL" id="CM051402">
    <property type="protein sequence ID" value="KAJ4711391.1"/>
    <property type="molecule type" value="Genomic_DNA"/>
</dbReference>
<keyword evidence="2" id="KW-1185">Reference proteome</keyword>
<gene>
    <name evidence="1" type="ORF">OWV82_017419</name>
</gene>
<sequence>MREAAELNKQMDALIALRIKVDRENYSLDSSTTVPLRSSAPSTTMTRGPSICLIPAALANDNYSFGKQ</sequence>
<evidence type="ECO:0000313" key="2">
    <source>
        <dbReference type="Proteomes" id="UP001164539"/>
    </source>
</evidence>
<protein>
    <submittedName>
        <fullName evidence="1">EXS (ERD1/XPR1/SYG1) family protein</fullName>
    </submittedName>
</protein>
<evidence type="ECO:0000313" key="1">
    <source>
        <dbReference type="EMBL" id="KAJ4711391.1"/>
    </source>
</evidence>
<dbReference type="Proteomes" id="UP001164539">
    <property type="component" value="Chromosome 9"/>
</dbReference>